<proteinExistence type="predicted"/>
<dbReference type="Proteomes" id="UP000779508">
    <property type="component" value="Unassembled WGS sequence"/>
</dbReference>
<dbReference type="RefSeq" id="WP_216414697.1">
    <property type="nucleotide sequence ID" value="NZ_JAHLQK010000001.1"/>
</dbReference>
<evidence type="ECO:0000256" key="2">
    <source>
        <dbReference type="SAM" id="MobiDB-lite"/>
    </source>
</evidence>
<feature type="signal peptide" evidence="3">
    <location>
        <begin position="1"/>
        <end position="20"/>
    </location>
</feature>
<dbReference type="PANTHER" id="PTHR10204">
    <property type="entry name" value="NAD P H OXIDOREDUCTASE-RELATED"/>
    <property type="match status" value="1"/>
</dbReference>
<keyword evidence="1" id="KW-0560">Oxidoreductase</keyword>
<reference evidence="5 6" key="1">
    <citation type="submission" date="2021-06" db="EMBL/GenBank/DDBJ databases">
        <authorList>
            <person name="Sun Q."/>
            <person name="Li D."/>
        </authorList>
    </citation>
    <scope>NUCLEOTIDE SEQUENCE [LARGE SCALE GENOMIC DNA]</scope>
    <source>
        <strain evidence="5 6">MSJ-5</strain>
    </source>
</reference>
<dbReference type="PROSITE" id="PS51257">
    <property type="entry name" value="PROKAR_LIPOPROTEIN"/>
    <property type="match status" value="1"/>
</dbReference>
<evidence type="ECO:0000256" key="3">
    <source>
        <dbReference type="SAM" id="SignalP"/>
    </source>
</evidence>
<gene>
    <name evidence="5" type="ORF">KQI88_02045</name>
</gene>
<dbReference type="InterPro" id="IPR003680">
    <property type="entry name" value="Flavodoxin_fold"/>
</dbReference>
<organism evidence="5 6">
    <name type="scientific">Alkaliphilus flagellatus</name>
    <dbReference type="NCBI Taxonomy" id="2841507"/>
    <lineage>
        <taxon>Bacteria</taxon>
        <taxon>Bacillati</taxon>
        <taxon>Bacillota</taxon>
        <taxon>Clostridia</taxon>
        <taxon>Peptostreptococcales</taxon>
        <taxon>Natronincolaceae</taxon>
        <taxon>Alkaliphilus</taxon>
    </lineage>
</organism>
<dbReference type="PANTHER" id="PTHR10204:SF34">
    <property type="entry name" value="NAD(P)H DEHYDROGENASE [QUINONE] 1 ISOFORM 1"/>
    <property type="match status" value="1"/>
</dbReference>
<dbReference type="InterPro" id="IPR051545">
    <property type="entry name" value="NAD(P)H_dehydrogenase_qn"/>
</dbReference>
<dbReference type="Pfam" id="PF02525">
    <property type="entry name" value="Flavodoxin_2"/>
    <property type="match status" value="1"/>
</dbReference>
<evidence type="ECO:0000259" key="4">
    <source>
        <dbReference type="Pfam" id="PF02525"/>
    </source>
</evidence>
<dbReference type="EMBL" id="JAHLQK010000001">
    <property type="protein sequence ID" value="MBU5675198.1"/>
    <property type="molecule type" value="Genomic_DNA"/>
</dbReference>
<accession>A0ABS6FYP7</accession>
<evidence type="ECO:0000256" key="1">
    <source>
        <dbReference type="ARBA" id="ARBA00023002"/>
    </source>
</evidence>
<feature type="chain" id="PRO_5047291247" evidence="3">
    <location>
        <begin position="21"/>
        <end position="293"/>
    </location>
</feature>
<protein>
    <submittedName>
        <fullName evidence="5">NAD(P)H-dependent oxidoreductase</fullName>
    </submittedName>
</protein>
<keyword evidence="3" id="KW-0732">Signal</keyword>
<evidence type="ECO:0000313" key="5">
    <source>
        <dbReference type="EMBL" id="MBU5675198.1"/>
    </source>
</evidence>
<keyword evidence="6" id="KW-1185">Reference proteome</keyword>
<name>A0ABS6FYP7_9FIRM</name>
<feature type="region of interest" description="Disordered" evidence="2">
    <location>
        <begin position="31"/>
        <end position="57"/>
    </location>
</feature>
<sequence>MKRKLLAMVMIATIVPGLVACSKVDAAKDTAKKPGATQINQTSENTDGKTAASVDGKTSASVVPDELVESYKPKGFIEGDKKKALFVVADPRKYSVNYDLANTAMKYFEDNGVEVELRDLYDMKFNPVVSPEEFYYAKDGTGEASAEIKKEQEFVSKSDYIIFVYPNWHDTPTAIVKGYMERVFAKQFAYRDTDAGLEGLLKNKSIYTIMNAGFLGGGRGYIGDGVGIDDKAWDEYMNAFKVLDDDTAGFWGLENKGRFVNDRTPKNNSENYKDELTKLRQDLINELNRVYFK</sequence>
<evidence type="ECO:0000313" key="6">
    <source>
        <dbReference type="Proteomes" id="UP000779508"/>
    </source>
</evidence>
<feature type="domain" description="Flavodoxin-like fold" evidence="4">
    <location>
        <begin position="82"/>
        <end position="255"/>
    </location>
</feature>
<comment type="caution">
    <text evidence="5">The sequence shown here is derived from an EMBL/GenBank/DDBJ whole genome shotgun (WGS) entry which is preliminary data.</text>
</comment>